<protein>
    <submittedName>
        <fullName evidence="1">Uncharacterized protein</fullName>
    </submittedName>
</protein>
<evidence type="ECO:0000313" key="1">
    <source>
        <dbReference type="EMBL" id="MBO1900911.1"/>
    </source>
</evidence>
<name>A0A939S7E8_9MICO</name>
<reference evidence="1" key="1">
    <citation type="submission" date="2021-03" db="EMBL/GenBank/DDBJ databases">
        <title>Leucobacter chromiisoli sp. nov., isolated from chromium-containing soil of chemical plant.</title>
        <authorList>
            <person name="Xu Z."/>
        </authorList>
    </citation>
    <scope>NUCLEOTIDE SEQUENCE</scope>
    <source>
        <strain evidence="1">S27</strain>
    </source>
</reference>
<proteinExistence type="predicted"/>
<dbReference type="AlphaFoldDB" id="A0A939S7E8"/>
<organism evidence="1 2">
    <name type="scientific">Leucobacter weissii</name>
    <dbReference type="NCBI Taxonomy" id="1983706"/>
    <lineage>
        <taxon>Bacteria</taxon>
        <taxon>Bacillati</taxon>
        <taxon>Actinomycetota</taxon>
        <taxon>Actinomycetes</taxon>
        <taxon>Micrococcales</taxon>
        <taxon>Microbacteriaceae</taxon>
        <taxon>Leucobacter</taxon>
    </lineage>
</organism>
<comment type="caution">
    <text evidence="1">The sequence shown here is derived from an EMBL/GenBank/DDBJ whole genome shotgun (WGS) entry which is preliminary data.</text>
</comment>
<accession>A0A939S7E8</accession>
<evidence type="ECO:0000313" key="2">
    <source>
        <dbReference type="Proteomes" id="UP000664382"/>
    </source>
</evidence>
<sequence>MKRSKTSAWRWDEYSTYIYRRTVSTLIERVAGLTPASRLLGHASEQITRTSYVVSAEEVDPITVDVLDKILGS</sequence>
<dbReference type="Proteomes" id="UP000664382">
    <property type="component" value="Unassembled WGS sequence"/>
</dbReference>
<dbReference type="RefSeq" id="WP_208095756.1">
    <property type="nucleotide sequence ID" value="NZ_JAGDYM010000004.1"/>
</dbReference>
<keyword evidence="2" id="KW-1185">Reference proteome</keyword>
<dbReference type="EMBL" id="JAGDYM010000004">
    <property type="protein sequence ID" value="MBO1900911.1"/>
    <property type="molecule type" value="Genomic_DNA"/>
</dbReference>
<gene>
    <name evidence="1" type="ORF">J4H92_02980</name>
</gene>